<reference evidence="2" key="2">
    <citation type="submission" date="2022-01" db="EMBL/GenBank/DDBJ databases">
        <authorList>
            <person name="Zhou L.Y."/>
        </authorList>
    </citation>
    <scope>NUCLEOTIDE SEQUENCE</scope>
    <source>
        <strain evidence="2">TLK-CK17</strain>
    </source>
</reference>
<evidence type="ECO:0000313" key="2">
    <source>
        <dbReference type="EMBL" id="MCF7222698.1"/>
    </source>
</evidence>
<keyword evidence="1" id="KW-1133">Transmembrane helix</keyword>
<organism evidence="2 3">
    <name type="scientific">Marilutibacter chinensis</name>
    <dbReference type="NCBI Taxonomy" id="2912247"/>
    <lineage>
        <taxon>Bacteria</taxon>
        <taxon>Pseudomonadati</taxon>
        <taxon>Pseudomonadota</taxon>
        <taxon>Gammaproteobacteria</taxon>
        <taxon>Lysobacterales</taxon>
        <taxon>Lysobacteraceae</taxon>
        <taxon>Marilutibacter</taxon>
    </lineage>
</organism>
<keyword evidence="1" id="KW-0812">Transmembrane</keyword>
<dbReference type="EMBL" id="JAKJPO010000008">
    <property type="protein sequence ID" value="MCF7222698.1"/>
    <property type="molecule type" value="Genomic_DNA"/>
</dbReference>
<protein>
    <submittedName>
        <fullName evidence="2">Uncharacterized protein</fullName>
    </submittedName>
</protein>
<keyword evidence="3" id="KW-1185">Reference proteome</keyword>
<comment type="caution">
    <text evidence="2">The sequence shown here is derived from an EMBL/GenBank/DDBJ whole genome shotgun (WGS) entry which is preliminary data.</text>
</comment>
<feature type="transmembrane region" description="Helical" evidence="1">
    <location>
        <begin position="33"/>
        <end position="51"/>
    </location>
</feature>
<accession>A0ABS9HVH8</accession>
<dbReference type="Proteomes" id="UP001430796">
    <property type="component" value="Unassembled WGS sequence"/>
</dbReference>
<evidence type="ECO:0000256" key="1">
    <source>
        <dbReference type="SAM" id="Phobius"/>
    </source>
</evidence>
<sequence>MVVAANVLAFWFLRADAARRMRRVEPSRAFTRMLIFGACALFPALLPMEGLSEGTIRFPARHGMVGFPTSCDPRAFWSVASPYGCATMAAVAHAIAAWSRWRETFAFRDMNTGAERVQGAGPAY</sequence>
<evidence type="ECO:0000313" key="3">
    <source>
        <dbReference type="Proteomes" id="UP001430796"/>
    </source>
</evidence>
<name>A0ABS9HVH8_9GAMM</name>
<gene>
    <name evidence="2" type="ORF">L3V18_13025</name>
</gene>
<proteinExistence type="predicted"/>
<keyword evidence="1" id="KW-0472">Membrane</keyword>
<reference evidence="2" key="1">
    <citation type="submission" date="2022-01" db="EMBL/GenBank/DDBJ databases">
        <title>Lysobacter chinensis sp. nov., a bacterium isolated from cow dung compost.</title>
        <authorList>
            <person name="Liu Y."/>
        </authorList>
    </citation>
    <scope>NUCLEOTIDE SEQUENCE</scope>
    <source>
        <strain evidence="2">TLK-CK17</strain>
    </source>
</reference>
<dbReference type="RefSeq" id="WP_237055566.1">
    <property type="nucleotide sequence ID" value="NZ_JAKJPO010000008.1"/>
</dbReference>